<feature type="region of interest" description="Disordered" evidence="6">
    <location>
        <begin position="611"/>
        <end position="671"/>
    </location>
</feature>
<keyword evidence="9" id="KW-1185">Reference proteome</keyword>
<dbReference type="PANTHER" id="PTHR14571:SF9">
    <property type="entry name" value="HISTONE-LYSINE N-METHYLTRANSFERASE SET-26-RELATED"/>
    <property type="match status" value="1"/>
</dbReference>
<evidence type="ECO:0000259" key="7">
    <source>
        <dbReference type="SMART" id="SM00249"/>
    </source>
</evidence>
<feature type="compositionally biased region" description="Polar residues" evidence="6">
    <location>
        <begin position="707"/>
        <end position="722"/>
    </location>
</feature>
<feature type="compositionally biased region" description="Basic and acidic residues" evidence="6">
    <location>
        <begin position="807"/>
        <end position="837"/>
    </location>
</feature>
<name>A0AAX6IAT2_IRIPA</name>
<feature type="compositionally biased region" description="Low complexity" evidence="6">
    <location>
        <begin position="1116"/>
        <end position="1127"/>
    </location>
</feature>
<reference evidence="8" key="2">
    <citation type="submission" date="2023-04" db="EMBL/GenBank/DDBJ databases">
        <authorList>
            <person name="Bruccoleri R.E."/>
            <person name="Oakeley E.J."/>
            <person name="Faust A.-M."/>
            <person name="Dessus-Babus S."/>
            <person name="Altorfer M."/>
            <person name="Burckhardt D."/>
            <person name="Oertli M."/>
            <person name="Naumann U."/>
            <person name="Petersen F."/>
            <person name="Wong J."/>
        </authorList>
    </citation>
    <scope>NUCLEOTIDE SEQUENCE</scope>
    <source>
        <strain evidence="8">GSM-AAB239-AS_SAM_17_03QT</strain>
        <tissue evidence="8">Leaf</tissue>
    </source>
</reference>
<protein>
    <recommendedName>
        <fullName evidence="7">Zinc finger PHD-type domain-containing protein</fullName>
    </recommendedName>
</protein>
<dbReference type="PROSITE" id="PS01359">
    <property type="entry name" value="ZF_PHD_1"/>
    <property type="match status" value="1"/>
</dbReference>
<dbReference type="InterPro" id="IPR056065">
    <property type="entry name" value="DUF7648"/>
</dbReference>
<keyword evidence="3" id="KW-0863">Zinc-finger</keyword>
<evidence type="ECO:0000256" key="1">
    <source>
        <dbReference type="ARBA" id="ARBA00004123"/>
    </source>
</evidence>
<dbReference type="Gene3D" id="3.30.40.10">
    <property type="entry name" value="Zinc/RING finger domain, C3HC4 (zinc finger)"/>
    <property type="match status" value="1"/>
</dbReference>
<feature type="compositionally biased region" description="Polar residues" evidence="6">
    <location>
        <begin position="657"/>
        <end position="667"/>
    </location>
</feature>
<feature type="compositionally biased region" description="Basic and acidic residues" evidence="6">
    <location>
        <begin position="1094"/>
        <end position="1105"/>
    </location>
</feature>
<feature type="compositionally biased region" description="Basic and acidic residues" evidence="6">
    <location>
        <begin position="503"/>
        <end position="517"/>
    </location>
</feature>
<feature type="region of interest" description="Disordered" evidence="6">
    <location>
        <begin position="885"/>
        <end position="917"/>
    </location>
</feature>
<evidence type="ECO:0000256" key="5">
    <source>
        <dbReference type="ARBA" id="ARBA00023242"/>
    </source>
</evidence>
<dbReference type="GO" id="GO:0005634">
    <property type="term" value="C:nucleus"/>
    <property type="evidence" value="ECO:0007669"/>
    <property type="project" value="UniProtKB-SubCell"/>
</dbReference>
<sequence>MRSRSHRLPPSDPPDDWGDGSWTVDCSCGVTFDDGEEMVSCDECGVWVHTRCSRFIRGETSFACHNCSKAPNPSLAEETEVAQLLVELPTCPPPPPPALPPPQPPAAPTHRPPFRLWAEVPLEDRVHVQGLPGGDPALFRGIAPSVFTTELWKRAGYVPKKFNFQYREFSCWDEDGGGENPASRGANVLFSLSKEVVPLPVPVLPRGMERRQEERKVQHHQLQGWGKKERNRLRAIGPHSSSKRRREESTTGKKKVRGDGDLKTRRDSPAAANENRVGLDESIAEVQNKDNSSVANGEGIESGGSAEEGLKQNASLETLVKVAKEDENNGYFLKVNDSNVTQEGNSALVNESIKEEDVNKAAYGLRQPKDESHYEGDLNEGSCHVVIDEEEPRAVIDYPSVPDMHDLPDADGHMSLSSKLQEVEVKICMADAQGFENTKLLACPASDGIPRSANQLPHRHQKPSSHSSEILLEHQTVASLSSNGHKSREDEKEVVFSNQVYDKTTEGKETGVSERKQHGQVVEESPSSATVEESSFEATHASKIVGDPTKCEDSNLLEVPPSLHKPVVTADKSSSTSLAPVISRPSVSGSYKALVSTASSIDGKAKQLSKQRMKVTSLTSGKKDIAATVSSTEESMREVSKHPVKGHSKGLEYHGPKSSQSSRITHSSDSKYVISDSKEPLLGPSSKYSTAINITTVAVSVEAVGSSPTQNASIQLSSGSCQKSEKLSQPLPHPQLKLLNNSSSIHPPPCATATTLSDEELALLLHQELNSSPRVPRVPRMRQATGLQLASPTAPSMLSKRSSSHSGAKDQVFRRKNKEEAPKDISRNSHKVDETKRVGRASTSPDKKYRESAFVTDGSSKKDIWNRSPDSGVSLRKNISRVAYDEGEARSQPSFEATGHNTLSKRSSPRDLVDGGTSAVPRTLPVLLDEIISNGNCSTYEELCDAVRPHWNNLRKPNGDRYAYSSHSHAVLDCLRNRCEWAHLIDRGPKTNSSKRKRRVDSETPDLEESEYEDEKKASSKEVVDINGESHREEFPKGKRNIRKRRRLELRGQDMVEARKRKHSSSQSAPVVSDGNNNDDPAAVFSHSSNGAGDVDRLSSEESHGGGDFAAGEELSTSSSSGDTDDS</sequence>
<feature type="region of interest" description="Disordered" evidence="6">
    <location>
        <begin position="787"/>
        <end position="856"/>
    </location>
</feature>
<evidence type="ECO:0000256" key="3">
    <source>
        <dbReference type="ARBA" id="ARBA00022771"/>
    </source>
</evidence>
<dbReference type="InterPro" id="IPR011011">
    <property type="entry name" value="Znf_FYVE_PHD"/>
</dbReference>
<dbReference type="InterPro" id="IPR013083">
    <property type="entry name" value="Znf_RING/FYVE/PHD"/>
</dbReference>
<keyword evidence="2" id="KW-0479">Metal-binding</keyword>
<feature type="compositionally biased region" description="Polar residues" evidence="6">
    <location>
        <begin position="525"/>
        <end position="537"/>
    </location>
</feature>
<gene>
    <name evidence="8" type="ORF">M6B38_267425</name>
</gene>
<dbReference type="PANTHER" id="PTHR14571">
    <property type="entry name" value="HISTONE-LYSINE N-METHYLTRANSFERASE SET-26-RELATED"/>
    <property type="match status" value="1"/>
</dbReference>
<keyword evidence="5" id="KW-0539">Nucleus</keyword>
<feature type="compositionally biased region" description="Basic and acidic residues" evidence="6">
    <location>
        <begin position="245"/>
        <end position="268"/>
    </location>
</feature>
<keyword evidence="4" id="KW-0862">Zinc</keyword>
<reference evidence="8" key="1">
    <citation type="journal article" date="2023" name="GigaByte">
        <title>Genome assembly of the bearded iris, Iris pallida Lam.</title>
        <authorList>
            <person name="Bruccoleri R.E."/>
            <person name="Oakeley E.J."/>
            <person name="Faust A.M.E."/>
            <person name="Altorfer M."/>
            <person name="Dessus-Babus S."/>
            <person name="Burckhardt D."/>
            <person name="Oertli M."/>
            <person name="Naumann U."/>
            <person name="Petersen F."/>
            <person name="Wong J."/>
        </authorList>
    </citation>
    <scope>NUCLEOTIDE SEQUENCE</scope>
    <source>
        <strain evidence="8">GSM-AAB239-AS_SAM_17_03QT</strain>
    </source>
</reference>
<evidence type="ECO:0000256" key="4">
    <source>
        <dbReference type="ARBA" id="ARBA00022833"/>
    </source>
</evidence>
<feature type="region of interest" description="Disordered" evidence="6">
    <location>
        <begin position="207"/>
        <end position="309"/>
    </location>
</feature>
<feature type="region of interest" description="Disordered" evidence="6">
    <location>
        <begin position="987"/>
        <end position="1127"/>
    </location>
</feature>
<dbReference type="EMBL" id="JANAVB010003400">
    <property type="protein sequence ID" value="KAJ6849525.1"/>
    <property type="molecule type" value="Genomic_DNA"/>
</dbReference>
<organism evidence="8 9">
    <name type="scientific">Iris pallida</name>
    <name type="common">Sweet iris</name>
    <dbReference type="NCBI Taxonomy" id="29817"/>
    <lineage>
        <taxon>Eukaryota</taxon>
        <taxon>Viridiplantae</taxon>
        <taxon>Streptophyta</taxon>
        <taxon>Embryophyta</taxon>
        <taxon>Tracheophyta</taxon>
        <taxon>Spermatophyta</taxon>
        <taxon>Magnoliopsida</taxon>
        <taxon>Liliopsida</taxon>
        <taxon>Asparagales</taxon>
        <taxon>Iridaceae</taxon>
        <taxon>Iridoideae</taxon>
        <taxon>Irideae</taxon>
        <taxon>Iris</taxon>
    </lineage>
</organism>
<comment type="subcellular location">
    <subcellularLocation>
        <location evidence="1">Nucleus</location>
    </subcellularLocation>
</comment>
<dbReference type="Pfam" id="PF24659">
    <property type="entry name" value="DUF7648"/>
    <property type="match status" value="1"/>
</dbReference>
<feature type="compositionally biased region" description="Polar residues" evidence="6">
    <location>
        <begin position="1065"/>
        <end position="1079"/>
    </location>
</feature>
<dbReference type="InterPro" id="IPR001965">
    <property type="entry name" value="Znf_PHD"/>
</dbReference>
<feature type="compositionally biased region" description="Basic and acidic residues" evidence="6">
    <location>
        <begin position="207"/>
        <end position="216"/>
    </location>
</feature>
<feature type="compositionally biased region" description="Basic residues" evidence="6">
    <location>
        <begin position="1038"/>
        <end position="1048"/>
    </location>
</feature>
<feature type="compositionally biased region" description="Low complexity" evidence="6">
    <location>
        <begin position="297"/>
        <end position="307"/>
    </location>
</feature>
<feature type="compositionally biased region" description="Polar residues" evidence="6">
    <location>
        <begin position="891"/>
        <end position="906"/>
    </location>
</feature>
<evidence type="ECO:0000256" key="6">
    <source>
        <dbReference type="SAM" id="MobiDB-lite"/>
    </source>
</evidence>
<evidence type="ECO:0000313" key="9">
    <source>
        <dbReference type="Proteomes" id="UP001140949"/>
    </source>
</evidence>
<feature type="compositionally biased region" description="Polar residues" evidence="6">
    <location>
        <begin position="787"/>
        <end position="806"/>
    </location>
</feature>
<feature type="compositionally biased region" description="Basic and acidic residues" evidence="6">
    <location>
        <begin position="1049"/>
        <end position="1058"/>
    </location>
</feature>
<dbReference type="AlphaFoldDB" id="A0AAX6IAT2"/>
<dbReference type="GO" id="GO:0008270">
    <property type="term" value="F:zinc ion binding"/>
    <property type="evidence" value="ECO:0007669"/>
    <property type="project" value="UniProtKB-KW"/>
</dbReference>
<proteinExistence type="predicted"/>
<evidence type="ECO:0000256" key="2">
    <source>
        <dbReference type="ARBA" id="ARBA00022723"/>
    </source>
</evidence>
<evidence type="ECO:0000313" key="8">
    <source>
        <dbReference type="EMBL" id="KAJ6849525.1"/>
    </source>
</evidence>
<dbReference type="SUPFAM" id="SSF57903">
    <property type="entry name" value="FYVE/PHD zinc finger"/>
    <property type="match status" value="1"/>
</dbReference>
<dbReference type="Proteomes" id="UP001140949">
    <property type="component" value="Unassembled WGS sequence"/>
</dbReference>
<comment type="caution">
    <text evidence="8">The sequence shown here is derived from an EMBL/GenBank/DDBJ whole genome shotgun (WGS) entry which is preliminary data.</text>
</comment>
<feature type="domain" description="Zinc finger PHD-type" evidence="7">
    <location>
        <begin position="25"/>
        <end position="68"/>
    </location>
</feature>
<feature type="compositionally biased region" description="Acidic residues" evidence="6">
    <location>
        <begin position="1003"/>
        <end position="1013"/>
    </location>
</feature>
<dbReference type="InterPro" id="IPR019786">
    <property type="entry name" value="Zinc_finger_PHD-type_CS"/>
</dbReference>
<feature type="region of interest" description="Disordered" evidence="6">
    <location>
        <begin position="707"/>
        <end position="728"/>
    </location>
</feature>
<feature type="compositionally biased region" description="Basic and acidic residues" evidence="6">
    <location>
        <begin position="1014"/>
        <end position="1037"/>
    </location>
</feature>
<feature type="region of interest" description="Disordered" evidence="6">
    <location>
        <begin position="451"/>
        <end position="470"/>
    </location>
</feature>
<accession>A0AAX6IAT2</accession>
<dbReference type="SMART" id="SM00249">
    <property type="entry name" value="PHD"/>
    <property type="match status" value="1"/>
</dbReference>
<feature type="region of interest" description="Disordered" evidence="6">
    <location>
        <begin position="479"/>
        <end position="537"/>
    </location>
</feature>